<proteinExistence type="predicted"/>
<dbReference type="AlphaFoldDB" id="A0A3M7RU92"/>
<evidence type="ECO:0000256" key="2">
    <source>
        <dbReference type="SAM" id="Phobius"/>
    </source>
</evidence>
<keyword evidence="2" id="KW-0812">Transmembrane</keyword>
<feature type="compositionally biased region" description="Polar residues" evidence="1">
    <location>
        <begin position="529"/>
        <end position="551"/>
    </location>
</feature>
<gene>
    <name evidence="3" type="ORF">BpHYR1_023704</name>
</gene>
<dbReference type="Proteomes" id="UP000276133">
    <property type="component" value="Unassembled WGS sequence"/>
</dbReference>
<feature type="transmembrane region" description="Helical" evidence="2">
    <location>
        <begin position="278"/>
        <end position="304"/>
    </location>
</feature>
<feature type="transmembrane region" description="Helical" evidence="2">
    <location>
        <begin position="212"/>
        <end position="233"/>
    </location>
</feature>
<evidence type="ECO:0000313" key="4">
    <source>
        <dbReference type="Proteomes" id="UP000276133"/>
    </source>
</evidence>
<sequence length="551" mass="60587">MFIKFKYLDQMKLVHIYFDIICLYNLLKINVAFSVSFTQSSYSVQYGSSVFLKATLTGFGEQGIVWRYYPTSTPSSGITVFYEGAYTSSADQSKYAVSFESSGTDIISTFEIKNTIFSDALNTYEVSCNHFRISGCSSSSFDIATIVILTTTSTTTTTSITNSISSTSSNSTCLDGAWNTVQYTLVILNFVVLVVATLLFHFSFYGTVPETFFLVLTLVLSLVLIVVSLIFWINPTLSSDSTTVPLVIICCELGACLFQWILILQYSIRLGLNNQTHLIVNVIICAIGVLELGTAILLIIANAYCTGQTSISAIGDFNYSYVELIAALLLLVFSGFIFVISGVIFFVQKKKKDNEKFSSLSKVLSPTVTPFNFPSAPNSAQPRSTFQKSKSNLSDESFPPKPAAKLAPNFAKKRNDTFVSDVTMKEDESSPNSNQELEKEPEVPKTQTPIRPKTKVFEEVGLSKPAQFGNPSFIWDSDNKFSEISKSKIALGARKASDLSENSLKTSKVTKAKTTKAKSSKDKDYLISNDDNSSTADSQFNKSGLTRISHS</sequence>
<feature type="region of interest" description="Disordered" evidence="1">
    <location>
        <begin position="423"/>
        <end position="452"/>
    </location>
</feature>
<dbReference type="OrthoDB" id="10558518at2759"/>
<feature type="transmembrane region" description="Helical" evidence="2">
    <location>
        <begin position="324"/>
        <end position="347"/>
    </location>
</feature>
<keyword evidence="2" id="KW-1133">Transmembrane helix</keyword>
<keyword evidence="4" id="KW-1185">Reference proteome</keyword>
<feature type="region of interest" description="Disordered" evidence="1">
    <location>
        <begin position="374"/>
        <end position="406"/>
    </location>
</feature>
<comment type="caution">
    <text evidence="3">The sequence shown here is derived from an EMBL/GenBank/DDBJ whole genome shotgun (WGS) entry which is preliminary data.</text>
</comment>
<organism evidence="3 4">
    <name type="scientific">Brachionus plicatilis</name>
    <name type="common">Marine rotifer</name>
    <name type="synonym">Brachionus muelleri</name>
    <dbReference type="NCBI Taxonomy" id="10195"/>
    <lineage>
        <taxon>Eukaryota</taxon>
        <taxon>Metazoa</taxon>
        <taxon>Spiralia</taxon>
        <taxon>Gnathifera</taxon>
        <taxon>Rotifera</taxon>
        <taxon>Eurotatoria</taxon>
        <taxon>Monogononta</taxon>
        <taxon>Pseudotrocha</taxon>
        <taxon>Ploima</taxon>
        <taxon>Brachionidae</taxon>
        <taxon>Brachionus</taxon>
    </lineage>
</organism>
<name>A0A3M7RU92_BRAPC</name>
<evidence type="ECO:0000256" key="1">
    <source>
        <dbReference type="SAM" id="MobiDB-lite"/>
    </source>
</evidence>
<feature type="transmembrane region" description="Helical" evidence="2">
    <location>
        <begin position="245"/>
        <end position="266"/>
    </location>
</feature>
<evidence type="ECO:0000313" key="3">
    <source>
        <dbReference type="EMBL" id="RNA26908.1"/>
    </source>
</evidence>
<feature type="compositionally biased region" description="Basic residues" evidence="1">
    <location>
        <begin position="508"/>
        <end position="518"/>
    </location>
</feature>
<reference evidence="3 4" key="1">
    <citation type="journal article" date="2018" name="Sci. Rep.">
        <title>Genomic signatures of local adaptation to the degree of environmental predictability in rotifers.</title>
        <authorList>
            <person name="Franch-Gras L."/>
            <person name="Hahn C."/>
            <person name="Garcia-Roger E.M."/>
            <person name="Carmona M.J."/>
            <person name="Serra M."/>
            <person name="Gomez A."/>
        </authorList>
    </citation>
    <scope>NUCLEOTIDE SEQUENCE [LARGE SCALE GENOMIC DNA]</scope>
    <source>
        <strain evidence="3">HYR1</strain>
    </source>
</reference>
<protein>
    <submittedName>
        <fullName evidence="3">Uncharacterized protein</fullName>
    </submittedName>
</protein>
<feature type="transmembrane region" description="Helical" evidence="2">
    <location>
        <begin position="181"/>
        <end position="200"/>
    </location>
</feature>
<feature type="compositionally biased region" description="Polar residues" evidence="1">
    <location>
        <begin position="374"/>
        <end position="395"/>
    </location>
</feature>
<dbReference type="EMBL" id="REGN01002641">
    <property type="protein sequence ID" value="RNA26908.1"/>
    <property type="molecule type" value="Genomic_DNA"/>
</dbReference>
<feature type="region of interest" description="Disordered" evidence="1">
    <location>
        <begin position="492"/>
        <end position="551"/>
    </location>
</feature>
<keyword evidence="2" id="KW-0472">Membrane</keyword>
<accession>A0A3M7RU92</accession>